<protein>
    <submittedName>
        <fullName evidence="1">Uncharacterized protein</fullName>
    </submittedName>
</protein>
<evidence type="ECO:0000313" key="2">
    <source>
        <dbReference type="Proteomes" id="UP000295727"/>
    </source>
</evidence>
<dbReference type="RefSeq" id="WP_134757125.1">
    <property type="nucleotide sequence ID" value="NZ_CP038150.1"/>
</dbReference>
<dbReference type="AlphaFoldDB" id="A0A4P7CZZ4"/>
<sequence length="415" mass="44159">MKNAPMWNRLAQVGIAGACRASIFRLSNWRAIVLALILSCWQVGGHAQAARFRYVSLDQIALPAGFTQFLPSAIADNGRVYGTLCDAVCGVTQLAYVKDGQLSVLPSPAGSFSGPVNSRGTIGGSILVDPVNFYFRAALFQGDRVTVIPPQPGEVSASVLALNDNDTALVASIDASGNLTYVLYRNGTAAPINFGSSISNPFFTFFGSCRCINNTGLIEGIEGPGLYNGARGFRFDPRNGNATILAPFPGDPSETLAWGQAINQAGNVLGYSFTAGSPYHERIGVWGANGVFYTWLVESDSSNLLLFNDNNLIVITAISATYVSYLVPQPGVRLDLSSLVVNLPAGQDLYLISDLNNHGDMIGVSSTGANFLLIRLDTGDSQTYAKPLVNNARHTAPPVIAIMRGRLQPKSGQMK</sequence>
<proteinExistence type="predicted"/>
<evidence type="ECO:0000313" key="1">
    <source>
        <dbReference type="EMBL" id="QBR01961.1"/>
    </source>
</evidence>
<organism evidence="1 2">
    <name type="scientific">Paraburkholderia pallida</name>
    <dbReference type="NCBI Taxonomy" id="2547399"/>
    <lineage>
        <taxon>Bacteria</taxon>
        <taxon>Pseudomonadati</taxon>
        <taxon>Pseudomonadota</taxon>
        <taxon>Betaproteobacteria</taxon>
        <taxon>Burkholderiales</taxon>
        <taxon>Burkholderiaceae</taxon>
        <taxon>Paraburkholderia</taxon>
    </lineage>
</organism>
<dbReference type="OrthoDB" id="8543865at2"/>
<accession>A0A4P7CZZ4</accession>
<reference evidence="1 2" key="1">
    <citation type="submission" date="2019-03" db="EMBL/GenBank/DDBJ databases">
        <title>Paraburkholderia sp. 7MH5, isolated from subtropical forest soil.</title>
        <authorList>
            <person name="Gao Z.-H."/>
            <person name="Qiu L.-H."/>
        </authorList>
    </citation>
    <scope>NUCLEOTIDE SEQUENCE [LARGE SCALE GENOMIC DNA]</scope>
    <source>
        <strain evidence="1 2">7MH5</strain>
    </source>
</reference>
<keyword evidence="2" id="KW-1185">Reference proteome</keyword>
<gene>
    <name evidence="1" type="ORF">E1956_33055</name>
</gene>
<dbReference type="Proteomes" id="UP000295727">
    <property type="component" value="Chromosome 3"/>
</dbReference>
<dbReference type="EMBL" id="CP038150">
    <property type="protein sequence ID" value="QBR01961.1"/>
    <property type="molecule type" value="Genomic_DNA"/>
</dbReference>
<dbReference type="KEGG" id="ppai:E1956_33055"/>
<name>A0A4P7CZZ4_9BURK</name>